<dbReference type="InterPro" id="IPR020892">
    <property type="entry name" value="Cyclophilin-type_PPIase_CS"/>
</dbReference>
<dbReference type="Pfam" id="PF00160">
    <property type="entry name" value="Pro_isomerase"/>
    <property type="match status" value="2"/>
</dbReference>
<sequence length="267" mass="30996">MTRILYTLCLFLFSLSTLKAERTKVEIQTSRGIIIVALYNETPKHRDNFIKLVEEGIYDSLLFHRVIEDFMIQAGDIKSKNAGPEERLGANDLGYKVPAEFSPVLFHKKGVLAAARDGNKERASSSTQFYLVQGKVQNDSTLNYHQKRINNMLRRHYYMNDPNSQPLLDSITAAREAKDSILYNQLRTKSERLQNSYEDFIKYEIPEKHRMYYKTMGGTPHLDQNYTVFGEIIFGFDVLNSIARVETDNRDRPLEDVRIISMRVVRE</sequence>
<dbReference type="RefSeq" id="WP_289999688.1">
    <property type="nucleotide sequence ID" value="NZ_JAUEPH010000003.1"/>
</dbReference>
<feature type="signal peptide" evidence="4">
    <location>
        <begin position="1"/>
        <end position="19"/>
    </location>
</feature>
<dbReference type="Proteomes" id="UP001171916">
    <property type="component" value="Unassembled WGS sequence"/>
</dbReference>
<dbReference type="EC" id="5.2.1.8" evidence="4"/>
<comment type="catalytic activity">
    <reaction evidence="4">
        <text>[protein]-peptidylproline (omega=180) = [protein]-peptidylproline (omega=0)</text>
        <dbReference type="Rhea" id="RHEA:16237"/>
        <dbReference type="Rhea" id="RHEA-COMP:10747"/>
        <dbReference type="Rhea" id="RHEA-COMP:10748"/>
        <dbReference type="ChEBI" id="CHEBI:83833"/>
        <dbReference type="ChEBI" id="CHEBI:83834"/>
        <dbReference type="EC" id="5.2.1.8"/>
    </reaction>
</comment>
<dbReference type="CDD" id="cd00317">
    <property type="entry name" value="cyclophilin"/>
    <property type="match status" value="1"/>
</dbReference>
<gene>
    <name evidence="6" type="ORF">QVH07_08240</name>
</gene>
<dbReference type="PROSITE" id="PS50072">
    <property type="entry name" value="CSA_PPIASE_2"/>
    <property type="match status" value="1"/>
</dbReference>
<dbReference type="Gene3D" id="2.40.100.10">
    <property type="entry name" value="Cyclophilin-like"/>
    <property type="match status" value="1"/>
</dbReference>
<dbReference type="InterPro" id="IPR029000">
    <property type="entry name" value="Cyclophilin-like_dom_sf"/>
</dbReference>
<comment type="caution">
    <text evidence="6">The sequence shown here is derived from an EMBL/GenBank/DDBJ whole genome shotgun (WGS) entry which is preliminary data.</text>
</comment>
<evidence type="ECO:0000256" key="3">
    <source>
        <dbReference type="ARBA" id="ARBA00023235"/>
    </source>
</evidence>
<evidence type="ECO:0000256" key="1">
    <source>
        <dbReference type="ARBA" id="ARBA00007365"/>
    </source>
</evidence>
<evidence type="ECO:0000256" key="4">
    <source>
        <dbReference type="RuleBase" id="RU363019"/>
    </source>
</evidence>
<dbReference type="PANTHER" id="PTHR45625:SF4">
    <property type="entry name" value="PEPTIDYLPROLYL ISOMERASE DOMAIN AND WD REPEAT-CONTAINING PROTEIN 1"/>
    <property type="match status" value="1"/>
</dbReference>
<keyword evidence="4" id="KW-0732">Signal</keyword>
<dbReference type="PROSITE" id="PS00170">
    <property type="entry name" value="CSA_PPIASE_1"/>
    <property type="match status" value="1"/>
</dbReference>
<feature type="chain" id="PRO_5044975178" description="Peptidyl-prolyl cis-trans isomerase" evidence="4">
    <location>
        <begin position="20"/>
        <end position="267"/>
    </location>
</feature>
<proteinExistence type="inferred from homology"/>
<dbReference type="SUPFAM" id="SSF50891">
    <property type="entry name" value="Cyclophilin-like"/>
    <property type="match status" value="2"/>
</dbReference>
<accession>A0ABT7YD48</accession>
<evidence type="ECO:0000259" key="5">
    <source>
        <dbReference type="PROSITE" id="PS50072"/>
    </source>
</evidence>
<organism evidence="6 7">
    <name type="scientific">Algoriphagus sediminis</name>
    <dbReference type="NCBI Taxonomy" id="3057113"/>
    <lineage>
        <taxon>Bacteria</taxon>
        <taxon>Pseudomonadati</taxon>
        <taxon>Bacteroidota</taxon>
        <taxon>Cytophagia</taxon>
        <taxon>Cytophagales</taxon>
        <taxon>Cyclobacteriaceae</taxon>
        <taxon>Algoriphagus</taxon>
    </lineage>
</organism>
<evidence type="ECO:0000313" key="7">
    <source>
        <dbReference type="Proteomes" id="UP001171916"/>
    </source>
</evidence>
<dbReference type="PANTHER" id="PTHR45625">
    <property type="entry name" value="PEPTIDYL-PROLYL CIS-TRANS ISOMERASE-RELATED"/>
    <property type="match status" value="1"/>
</dbReference>
<dbReference type="InterPro" id="IPR002130">
    <property type="entry name" value="Cyclophilin-type_PPIase_dom"/>
</dbReference>
<comment type="function">
    <text evidence="4">PPIases accelerate the folding of proteins. It catalyzes the cis-trans isomerization of proline imidic peptide bonds in oligopeptides.</text>
</comment>
<protein>
    <recommendedName>
        <fullName evidence="4">Peptidyl-prolyl cis-trans isomerase</fullName>
        <shortName evidence="4">PPIase</shortName>
        <ecNumber evidence="4">5.2.1.8</ecNumber>
    </recommendedName>
</protein>
<dbReference type="EMBL" id="JAUEPH010000003">
    <property type="protein sequence ID" value="MDN3204134.1"/>
    <property type="molecule type" value="Genomic_DNA"/>
</dbReference>
<evidence type="ECO:0000313" key="6">
    <source>
        <dbReference type="EMBL" id="MDN3204134.1"/>
    </source>
</evidence>
<dbReference type="PRINTS" id="PR00153">
    <property type="entry name" value="CSAPPISMRASE"/>
</dbReference>
<comment type="similarity">
    <text evidence="1 4">Belongs to the cyclophilin-type PPIase family.</text>
</comment>
<keyword evidence="7" id="KW-1185">Reference proteome</keyword>
<keyword evidence="2 4" id="KW-0697">Rotamase</keyword>
<keyword evidence="3 4" id="KW-0413">Isomerase</keyword>
<evidence type="ECO:0000256" key="2">
    <source>
        <dbReference type="ARBA" id="ARBA00023110"/>
    </source>
</evidence>
<name>A0ABT7YD48_9BACT</name>
<reference evidence="6" key="1">
    <citation type="submission" date="2023-06" db="EMBL/GenBank/DDBJ databases">
        <title>Robiginitalea aurantiacus sp. nov. and Algoriphagus sediminis sp. nov., isolated from coastal sediment.</title>
        <authorList>
            <person name="Zhou Z.Y."/>
            <person name="An J."/>
            <person name="Jia Y.W."/>
            <person name="Du Z.J."/>
        </authorList>
    </citation>
    <scope>NUCLEOTIDE SEQUENCE</scope>
    <source>
        <strain evidence="6">C2-7</strain>
    </source>
</reference>
<dbReference type="GO" id="GO:0003755">
    <property type="term" value="F:peptidyl-prolyl cis-trans isomerase activity"/>
    <property type="evidence" value="ECO:0007669"/>
    <property type="project" value="UniProtKB-EC"/>
</dbReference>
<dbReference type="InterPro" id="IPR044666">
    <property type="entry name" value="Cyclophilin_A-like"/>
</dbReference>
<feature type="domain" description="PPIase cyclophilin-type" evidence="5">
    <location>
        <begin position="32"/>
        <end position="264"/>
    </location>
</feature>